<protein>
    <recommendedName>
        <fullName evidence="1">SCP2 domain-containing protein</fullName>
    </recommendedName>
</protein>
<reference evidence="2" key="1">
    <citation type="journal article" date="2020" name="Fungal Divers.">
        <title>Resolving the Mortierellaceae phylogeny through synthesis of multi-gene phylogenetics and phylogenomics.</title>
        <authorList>
            <person name="Vandepol N."/>
            <person name="Liber J."/>
            <person name="Desiro A."/>
            <person name="Na H."/>
            <person name="Kennedy M."/>
            <person name="Barry K."/>
            <person name="Grigoriev I.V."/>
            <person name="Miller A.N."/>
            <person name="O'Donnell K."/>
            <person name="Stajich J.E."/>
            <person name="Bonito G."/>
        </authorList>
    </citation>
    <scope>NUCLEOTIDE SEQUENCE</scope>
    <source>
        <strain evidence="2">BC1065</strain>
    </source>
</reference>
<dbReference type="AlphaFoldDB" id="A0A9P6PR42"/>
<organism evidence="2 3">
    <name type="scientific">Actinomortierella ambigua</name>
    <dbReference type="NCBI Taxonomy" id="1343610"/>
    <lineage>
        <taxon>Eukaryota</taxon>
        <taxon>Fungi</taxon>
        <taxon>Fungi incertae sedis</taxon>
        <taxon>Mucoromycota</taxon>
        <taxon>Mortierellomycotina</taxon>
        <taxon>Mortierellomycetes</taxon>
        <taxon>Mortierellales</taxon>
        <taxon>Mortierellaceae</taxon>
        <taxon>Actinomortierella</taxon>
    </lineage>
</organism>
<dbReference type="OrthoDB" id="10265837at2759"/>
<proteinExistence type="predicted"/>
<dbReference type="PANTHER" id="PTHR10094:SF25">
    <property type="entry name" value="SCP2 STEROL-BINDING DOMAIN-CONTAINING PROTEIN 1"/>
    <property type="match status" value="1"/>
</dbReference>
<comment type="caution">
    <text evidence="2">The sequence shown here is derived from an EMBL/GenBank/DDBJ whole genome shotgun (WGS) entry which is preliminary data.</text>
</comment>
<dbReference type="GO" id="GO:0005829">
    <property type="term" value="C:cytosol"/>
    <property type="evidence" value="ECO:0007669"/>
    <property type="project" value="TreeGrafter"/>
</dbReference>
<feature type="domain" description="SCP2" evidence="1">
    <location>
        <begin position="151"/>
        <end position="251"/>
    </location>
</feature>
<evidence type="ECO:0000313" key="3">
    <source>
        <dbReference type="Proteomes" id="UP000807716"/>
    </source>
</evidence>
<dbReference type="PANTHER" id="PTHR10094">
    <property type="entry name" value="STEROL CARRIER PROTEIN 2 SCP-2 FAMILY PROTEIN"/>
    <property type="match status" value="1"/>
</dbReference>
<dbReference type="InterPro" id="IPR003033">
    <property type="entry name" value="SCP2_sterol-bd_dom"/>
</dbReference>
<sequence>MAKFESEDIFERLNEALNAFTPEERSELVKQVGGTFEFQIKKDKSADAPVKVWHAEVKSQGVINAGAAPGNPDVTLFCTDEDMVALATGELSGARAFISDRIGLRGPMMMAMKLDVIFRSLGLGPVKGSEDDLSYDGFESSFLILQIAEYLKVLSEEERKAEVAKVKGIFLFNVKKDKQTAVWMMDMKNGIGQMKKGKIEGLKPDITLELPDKVFVDMFMGKLNGQKAFMSGKIKVKGQIMLALKLDNMMKETQDKIGFFKSKL</sequence>
<evidence type="ECO:0000313" key="2">
    <source>
        <dbReference type="EMBL" id="KAG0250318.1"/>
    </source>
</evidence>
<evidence type="ECO:0000259" key="1">
    <source>
        <dbReference type="Pfam" id="PF02036"/>
    </source>
</evidence>
<feature type="domain" description="SCP2" evidence="1">
    <location>
        <begin position="14"/>
        <end position="118"/>
    </location>
</feature>
<dbReference type="Pfam" id="PF02036">
    <property type="entry name" value="SCP2"/>
    <property type="match status" value="2"/>
</dbReference>
<accession>A0A9P6PR42</accession>
<keyword evidence="3" id="KW-1185">Reference proteome</keyword>
<dbReference type="InterPro" id="IPR036527">
    <property type="entry name" value="SCP2_sterol-bd_dom_sf"/>
</dbReference>
<name>A0A9P6PR42_9FUNG</name>
<dbReference type="Gene3D" id="3.30.1050.10">
    <property type="entry name" value="SCP2 sterol-binding domain"/>
    <property type="match status" value="2"/>
</dbReference>
<dbReference type="Proteomes" id="UP000807716">
    <property type="component" value="Unassembled WGS sequence"/>
</dbReference>
<dbReference type="SUPFAM" id="SSF55718">
    <property type="entry name" value="SCP-like"/>
    <property type="match status" value="2"/>
</dbReference>
<dbReference type="EMBL" id="JAAAJB010000874">
    <property type="protein sequence ID" value="KAG0250318.1"/>
    <property type="molecule type" value="Genomic_DNA"/>
</dbReference>
<gene>
    <name evidence="2" type="ORF">DFQ27_009468</name>
</gene>